<protein>
    <recommendedName>
        <fullName evidence="3">MULE transposase domain-containing protein</fullName>
    </recommendedName>
</protein>
<evidence type="ECO:0000313" key="2">
    <source>
        <dbReference type="Proteomes" id="UP001630127"/>
    </source>
</evidence>
<proteinExistence type="predicted"/>
<evidence type="ECO:0000313" key="1">
    <source>
        <dbReference type="EMBL" id="KAL3516898.1"/>
    </source>
</evidence>
<dbReference type="Proteomes" id="UP001630127">
    <property type="component" value="Unassembled WGS sequence"/>
</dbReference>
<gene>
    <name evidence="1" type="ORF">ACH5RR_023800</name>
</gene>
<name>A0ABD2ZBQ8_9GENT</name>
<sequence length="237" mass="27875">MHGVNKRRDVEFIKDDNDRLRAKCLDLCKWVIYVKRLFDTDTFELRTYNRRHTCSKVWSSRIYNSNLVSNLYIDDFRPNPNMIISHLLFSIWKAKKLIISKSQGLRTKKKTLDKVIRKVKEQFAMLENYIAELLRANPVSTNVLKIEENEIDKFQRIYICFDALTQGFVKGCRKLIRFDSCRLKSANGEQRLTAVGIDANNGLYPVAWALVETENKDSWSWFLRLLIDDIHICDSSD</sequence>
<accession>A0ABD2ZBQ8</accession>
<dbReference type="AlphaFoldDB" id="A0ABD2ZBQ8"/>
<organism evidence="1 2">
    <name type="scientific">Cinchona calisaya</name>
    <dbReference type="NCBI Taxonomy" id="153742"/>
    <lineage>
        <taxon>Eukaryota</taxon>
        <taxon>Viridiplantae</taxon>
        <taxon>Streptophyta</taxon>
        <taxon>Embryophyta</taxon>
        <taxon>Tracheophyta</taxon>
        <taxon>Spermatophyta</taxon>
        <taxon>Magnoliopsida</taxon>
        <taxon>eudicotyledons</taxon>
        <taxon>Gunneridae</taxon>
        <taxon>Pentapetalae</taxon>
        <taxon>asterids</taxon>
        <taxon>lamiids</taxon>
        <taxon>Gentianales</taxon>
        <taxon>Rubiaceae</taxon>
        <taxon>Cinchonoideae</taxon>
        <taxon>Cinchoneae</taxon>
        <taxon>Cinchona</taxon>
    </lineage>
</organism>
<dbReference type="PANTHER" id="PTHR31973">
    <property type="entry name" value="POLYPROTEIN, PUTATIVE-RELATED"/>
    <property type="match status" value="1"/>
</dbReference>
<dbReference type="PANTHER" id="PTHR31973:SF187">
    <property type="entry name" value="MUTATOR TRANSPOSASE MUDRA PROTEIN"/>
    <property type="match status" value="1"/>
</dbReference>
<comment type="caution">
    <text evidence="1">The sequence shown here is derived from an EMBL/GenBank/DDBJ whole genome shotgun (WGS) entry which is preliminary data.</text>
</comment>
<evidence type="ECO:0008006" key="3">
    <source>
        <dbReference type="Google" id="ProtNLM"/>
    </source>
</evidence>
<reference evidence="1 2" key="1">
    <citation type="submission" date="2024-11" db="EMBL/GenBank/DDBJ databases">
        <title>A near-complete genome assembly of Cinchona calisaya.</title>
        <authorList>
            <person name="Lian D.C."/>
            <person name="Zhao X.W."/>
            <person name="Wei L."/>
        </authorList>
    </citation>
    <scope>NUCLEOTIDE SEQUENCE [LARGE SCALE GENOMIC DNA]</scope>
    <source>
        <tissue evidence="1">Nenye</tissue>
    </source>
</reference>
<dbReference type="EMBL" id="JBJUIK010000010">
    <property type="protein sequence ID" value="KAL3516898.1"/>
    <property type="molecule type" value="Genomic_DNA"/>
</dbReference>
<keyword evidence="2" id="KW-1185">Reference proteome</keyword>